<comment type="caution">
    <text evidence="1">The sequence shown here is derived from an EMBL/GenBank/DDBJ whole genome shotgun (WGS) entry which is preliminary data.</text>
</comment>
<dbReference type="AlphaFoldDB" id="A0A5B7E3F1"/>
<sequence length="78" mass="8408">MRSACWHLSIARGRLVSRAEEKVRVLGERRLLDQLLDNSSSGVKISRATLLSVLCNKRVATTVKTAAGGASCCSCRCS</sequence>
<evidence type="ECO:0000313" key="1">
    <source>
        <dbReference type="EMBL" id="MPC28552.1"/>
    </source>
</evidence>
<reference evidence="1 2" key="1">
    <citation type="submission" date="2019-05" db="EMBL/GenBank/DDBJ databases">
        <title>Another draft genome of Portunus trituberculatus and its Hox gene families provides insights of decapod evolution.</title>
        <authorList>
            <person name="Jeong J.-H."/>
            <person name="Song I."/>
            <person name="Kim S."/>
            <person name="Choi T."/>
            <person name="Kim D."/>
            <person name="Ryu S."/>
            <person name="Kim W."/>
        </authorList>
    </citation>
    <scope>NUCLEOTIDE SEQUENCE [LARGE SCALE GENOMIC DNA]</scope>
    <source>
        <tissue evidence="1">Muscle</tissue>
    </source>
</reference>
<keyword evidence="2" id="KW-1185">Reference proteome</keyword>
<gene>
    <name evidence="1" type="ORF">E2C01_021761</name>
</gene>
<name>A0A5B7E3F1_PORTR</name>
<proteinExistence type="predicted"/>
<protein>
    <submittedName>
        <fullName evidence="1">Uncharacterized protein</fullName>
    </submittedName>
</protein>
<organism evidence="1 2">
    <name type="scientific">Portunus trituberculatus</name>
    <name type="common">Swimming crab</name>
    <name type="synonym">Neptunus trituberculatus</name>
    <dbReference type="NCBI Taxonomy" id="210409"/>
    <lineage>
        <taxon>Eukaryota</taxon>
        <taxon>Metazoa</taxon>
        <taxon>Ecdysozoa</taxon>
        <taxon>Arthropoda</taxon>
        <taxon>Crustacea</taxon>
        <taxon>Multicrustacea</taxon>
        <taxon>Malacostraca</taxon>
        <taxon>Eumalacostraca</taxon>
        <taxon>Eucarida</taxon>
        <taxon>Decapoda</taxon>
        <taxon>Pleocyemata</taxon>
        <taxon>Brachyura</taxon>
        <taxon>Eubrachyura</taxon>
        <taxon>Portunoidea</taxon>
        <taxon>Portunidae</taxon>
        <taxon>Portuninae</taxon>
        <taxon>Portunus</taxon>
    </lineage>
</organism>
<dbReference type="Proteomes" id="UP000324222">
    <property type="component" value="Unassembled WGS sequence"/>
</dbReference>
<evidence type="ECO:0000313" key="2">
    <source>
        <dbReference type="Proteomes" id="UP000324222"/>
    </source>
</evidence>
<dbReference type="EMBL" id="VSRR010001932">
    <property type="protein sequence ID" value="MPC28552.1"/>
    <property type="molecule type" value="Genomic_DNA"/>
</dbReference>
<accession>A0A5B7E3F1</accession>